<reference evidence="3" key="1">
    <citation type="submission" date="2021-12" db="EMBL/GenBank/DDBJ databases">
        <title>Curvularia clavata genome.</title>
        <authorList>
            <person name="Cao Y."/>
        </authorList>
    </citation>
    <scope>NUCLEOTIDE SEQUENCE</scope>
    <source>
        <strain evidence="3">Yc1106</strain>
    </source>
</reference>
<evidence type="ECO:0000256" key="2">
    <source>
        <dbReference type="SAM" id="Phobius"/>
    </source>
</evidence>
<dbReference type="VEuPathDB" id="FungiDB:yc1106_09523"/>
<keyword evidence="4" id="KW-1185">Reference proteome</keyword>
<keyword evidence="1" id="KW-0175">Coiled coil</keyword>
<evidence type="ECO:0000256" key="1">
    <source>
        <dbReference type="SAM" id="Coils"/>
    </source>
</evidence>
<accession>A0A9Q8ZIS5</accession>
<feature type="transmembrane region" description="Helical" evidence="2">
    <location>
        <begin position="6"/>
        <end position="25"/>
    </location>
</feature>
<name>A0A9Q8ZIS5_CURCL</name>
<feature type="coiled-coil region" evidence="1">
    <location>
        <begin position="22"/>
        <end position="56"/>
    </location>
</feature>
<keyword evidence="2" id="KW-0812">Transmembrane</keyword>
<dbReference type="AlphaFoldDB" id="A0A9Q8ZIS5"/>
<evidence type="ECO:0000313" key="3">
    <source>
        <dbReference type="EMBL" id="USP82249.1"/>
    </source>
</evidence>
<organism evidence="3 4">
    <name type="scientific">Curvularia clavata</name>
    <dbReference type="NCBI Taxonomy" id="95742"/>
    <lineage>
        <taxon>Eukaryota</taxon>
        <taxon>Fungi</taxon>
        <taxon>Dikarya</taxon>
        <taxon>Ascomycota</taxon>
        <taxon>Pezizomycotina</taxon>
        <taxon>Dothideomycetes</taxon>
        <taxon>Pleosporomycetidae</taxon>
        <taxon>Pleosporales</taxon>
        <taxon>Pleosporineae</taxon>
        <taxon>Pleosporaceae</taxon>
        <taxon>Curvularia</taxon>
    </lineage>
</organism>
<keyword evidence="2" id="KW-1133">Transmembrane helix</keyword>
<keyword evidence="2" id="KW-0472">Membrane</keyword>
<dbReference type="OrthoDB" id="10422869at2759"/>
<gene>
    <name evidence="3" type="ORF">yc1106_09523</name>
</gene>
<dbReference type="Proteomes" id="UP001056012">
    <property type="component" value="Chromosome 8"/>
</dbReference>
<sequence length="89" mass="10436">MTSVKANLVCAAFNALCFFVMYRIFSAQVEMLETKMKEWRREMKELKRDINRQLAVAHYGMSVRTEGVECVGAVERRGTMRDGWNHDRM</sequence>
<dbReference type="EMBL" id="CP089281">
    <property type="protein sequence ID" value="USP82249.1"/>
    <property type="molecule type" value="Genomic_DNA"/>
</dbReference>
<evidence type="ECO:0000313" key="4">
    <source>
        <dbReference type="Proteomes" id="UP001056012"/>
    </source>
</evidence>
<proteinExistence type="predicted"/>
<protein>
    <submittedName>
        <fullName evidence="3">Uncharacterized protein</fullName>
    </submittedName>
</protein>